<gene>
    <name evidence="2" type="ORF">NP596_10390</name>
</gene>
<evidence type="ECO:0000256" key="1">
    <source>
        <dbReference type="SAM" id="SignalP"/>
    </source>
</evidence>
<proteinExistence type="predicted"/>
<feature type="chain" id="PRO_5045131022" evidence="1">
    <location>
        <begin position="32"/>
        <end position="121"/>
    </location>
</feature>
<keyword evidence="3" id="KW-1185">Reference proteome</keyword>
<reference evidence="2 3" key="1">
    <citation type="submission" date="2022-07" db="EMBL/GenBank/DDBJ databases">
        <title>Methylomonas rivi sp. nov., Methylomonas rosea sp. nov., Methylomonas aureus sp. nov. and Methylomonas subterranea sp. nov., four novel methanotrophs isolated from a freshwater creek and the deep terrestrial subsurface.</title>
        <authorList>
            <person name="Abin C."/>
            <person name="Sankaranarayanan K."/>
            <person name="Garner C."/>
            <person name="Sindelar R."/>
            <person name="Kotary K."/>
            <person name="Garner R."/>
            <person name="Barclay S."/>
            <person name="Lawson P."/>
            <person name="Krumholz L."/>
        </authorList>
    </citation>
    <scope>NUCLEOTIDE SEQUENCE [LARGE SCALE GENOMIC DNA]</scope>
    <source>
        <strain evidence="2 3">WSC-6</strain>
    </source>
</reference>
<dbReference type="Proteomes" id="UP001524586">
    <property type="component" value="Unassembled WGS sequence"/>
</dbReference>
<dbReference type="RefSeq" id="WP_256615285.1">
    <property type="nucleotide sequence ID" value="NZ_JANIBK010000045.1"/>
</dbReference>
<dbReference type="EMBL" id="JANIBK010000045">
    <property type="protein sequence ID" value="MCQ8128865.1"/>
    <property type="molecule type" value="Genomic_DNA"/>
</dbReference>
<evidence type="ECO:0000313" key="2">
    <source>
        <dbReference type="EMBL" id="MCQ8128865.1"/>
    </source>
</evidence>
<protein>
    <submittedName>
        <fullName evidence="2">Uncharacterized protein</fullName>
    </submittedName>
</protein>
<keyword evidence="1" id="KW-0732">Signal</keyword>
<evidence type="ECO:0000313" key="3">
    <source>
        <dbReference type="Proteomes" id="UP001524586"/>
    </source>
</evidence>
<sequence length="121" mass="13850">MRGFGSLFPVKAIALCWGFITLASFSSTSPAVDIHQASQQVKARFCKDNLTIDQTLDKSIKSHSQRDIGWRVFEEDGYYDIERAVLINKAMELRYRWRVFADGSMQPQNERAENLCRQDAG</sequence>
<comment type="caution">
    <text evidence="2">The sequence shown here is derived from an EMBL/GenBank/DDBJ whole genome shotgun (WGS) entry which is preliminary data.</text>
</comment>
<feature type="signal peptide" evidence="1">
    <location>
        <begin position="1"/>
        <end position="31"/>
    </location>
</feature>
<name>A0ABT1U4U2_9GAMM</name>
<organism evidence="2 3">
    <name type="scientific">Methylomonas rivi</name>
    <dbReference type="NCBI Taxonomy" id="2952226"/>
    <lineage>
        <taxon>Bacteria</taxon>
        <taxon>Pseudomonadati</taxon>
        <taxon>Pseudomonadota</taxon>
        <taxon>Gammaproteobacteria</taxon>
        <taxon>Methylococcales</taxon>
        <taxon>Methylococcaceae</taxon>
        <taxon>Methylomonas</taxon>
    </lineage>
</organism>
<accession>A0ABT1U4U2</accession>